<dbReference type="AlphaFoldDB" id="A0A7J4ISK5"/>
<proteinExistence type="predicted"/>
<reference evidence="2" key="1">
    <citation type="journal article" date="2020" name="bioRxiv">
        <title>A rank-normalized archaeal taxonomy based on genome phylogeny resolves widespread incomplete and uneven classifications.</title>
        <authorList>
            <person name="Rinke C."/>
            <person name="Chuvochina M."/>
            <person name="Mussig A.J."/>
            <person name="Chaumeil P.-A."/>
            <person name="Waite D.W."/>
            <person name="Whitman W.B."/>
            <person name="Parks D.H."/>
            <person name="Hugenholtz P."/>
        </authorList>
    </citation>
    <scope>NUCLEOTIDE SEQUENCE [LARGE SCALE GENOMIC DNA]</scope>
</reference>
<gene>
    <name evidence="1" type="ORF">HA237_03660</name>
</gene>
<name>A0A7J4ISK5_9ARCH</name>
<dbReference type="EMBL" id="DUFG01000017">
    <property type="protein sequence ID" value="HIH08442.1"/>
    <property type="molecule type" value="Genomic_DNA"/>
</dbReference>
<evidence type="ECO:0000313" key="2">
    <source>
        <dbReference type="Proteomes" id="UP000577419"/>
    </source>
</evidence>
<sequence>GYWEPDNPDQWSGYAYSDSLDAGAGYWLSTGETGQYEFTTNCGFI</sequence>
<evidence type="ECO:0000313" key="1">
    <source>
        <dbReference type="EMBL" id="HIH08442.1"/>
    </source>
</evidence>
<dbReference type="Proteomes" id="UP000577419">
    <property type="component" value="Unassembled WGS sequence"/>
</dbReference>
<feature type="non-terminal residue" evidence="1">
    <location>
        <position position="1"/>
    </location>
</feature>
<organism evidence="1 2">
    <name type="scientific">Candidatus Iainarchaeum sp</name>
    <dbReference type="NCBI Taxonomy" id="3101447"/>
    <lineage>
        <taxon>Archaea</taxon>
        <taxon>Candidatus Iainarchaeota</taxon>
        <taxon>Candidatus Iainarchaeia</taxon>
        <taxon>Candidatus Iainarchaeales</taxon>
        <taxon>Candidatus Iainarchaeaceae</taxon>
        <taxon>Candidatus Iainarchaeum</taxon>
    </lineage>
</organism>
<comment type="caution">
    <text evidence="1">The sequence shown here is derived from an EMBL/GenBank/DDBJ whole genome shotgun (WGS) entry which is preliminary data.</text>
</comment>
<protein>
    <submittedName>
        <fullName evidence="1">Uncharacterized protein</fullName>
    </submittedName>
</protein>
<accession>A0A7J4ISK5</accession>